<keyword evidence="8" id="KW-1185">Reference proteome</keyword>
<dbReference type="GO" id="GO:0016020">
    <property type="term" value="C:membrane"/>
    <property type="evidence" value="ECO:0007669"/>
    <property type="project" value="UniProtKB-SubCell"/>
</dbReference>
<dbReference type="SUPFAM" id="SSF74653">
    <property type="entry name" value="TolA/TonB C-terminal domain"/>
    <property type="match status" value="1"/>
</dbReference>
<dbReference type="AlphaFoldDB" id="B9XKH4"/>
<feature type="compositionally biased region" description="Basic and acidic residues" evidence="5">
    <location>
        <begin position="96"/>
        <end position="120"/>
    </location>
</feature>
<protein>
    <submittedName>
        <fullName evidence="7">TonB family protein</fullName>
    </submittedName>
</protein>
<keyword evidence="3" id="KW-1133">Transmembrane helix</keyword>
<evidence type="ECO:0000313" key="8">
    <source>
        <dbReference type="Proteomes" id="UP000003688"/>
    </source>
</evidence>
<dbReference type="NCBIfam" id="TIGR01352">
    <property type="entry name" value="tonB_Cterm"/>
    <property type="match status" value="1"/>
</dbReference>
<feature type="region of interest" description="Disordered" evidence="5">
    <location>
        <begin position="145"/>
        <end position="174"/>
    </location>
</feature>
<feature type="compositionally biased region" description="Basic and acidic residues" evidence="5">
    <location>
        <begin position="163"/>
        <end position="173"/>
    </location>
</feature>
<reference evidence="7 8" key="1">
    <citation type="journal article" date="2011" name="J. Bacteriol.">
        <title>Genome sequence of 'Pedosphaera parvula' Ellin514, an aerobic Verrucomicrobial isolate from pasture soil.</title>
        <authorList>
            <person name="Kant R."/>
            <person name="van Passel M.W."/>
            <person name="Sangwan P."/>
            <person name="Palva A."/>
            <person name="Lucas S."/>
            <person name="Copeland A."/>
            <person name="Lapidus A."/>
            <person name="Glavina Del Rio T."/>
            <person name="Dalin E."/>
            <person name="Tice H."/>
            <person name="Bruce D."/>
            <person name="Goodwin L."/>
            <person name="Pitluck S."/>
            <person name="Chertkov O."/>
            <person name="Larimer F.W."/>
            <person name="Land M.L."/>
            <person name="Hauser L."/>
            <person name="Brettin T.S."/>
            <person name="Detter J.C."/>
            <person name="Han S."/>
            <person name="de Vos W.M."/>
            <person name="Janssen P.H."/>
            <person name="Smidt H."/>
        </authorList>
    </citation>
    <scope>NUCLEOTIDE SEQUENCE [LARGE SCALE GENOMIC DNA]</scope>
    <source>
        <strain evidence="7 8">Ellin514</strain>
    </source>
</reference>
<evidence type="ECO:0000256" key="4">
    <source>
        <dbReference type="ARBA" id="ARBA00023136"/>
    </source>
</evidence>
<accession>B9XKH4</accession>
<dbReference type="EMBL" id="ABOX02000025">
    <property type="protein sequence ID" value="EEF59644.1"/>
    <property type="molecule type" value="Genomic_DNA"/>
</dbReference>
<evidence type="ECO:0000313" key="7">
    <source>
        <dbReference type="EMBL" id="EEF59644.1"/>
    </source>
</evidence>
<organism evidence="7 8">
    <name type="scientific">Pedosphaera parvula (strain Ellin514)</name>
    <dbReference type="NCBI Taxonomy" id="320771"/>
    <lineage>
        <taxon>Bacteria</taxon>
        <taxon>Pseudomonadati</taxon>
        <taxon>Verrucomicrobiota</taxon>
        <taxon>Pedosphaerae</taxon>
        <taxon>Pedosphaerales</taxon>
        <taxon>Pedosphaeraceae</taxon>
        <taxon>Pedosphaera</taxon>
    </lineage>
</organism>
<dbReference type="GO" id="GO:0055085">
    <property type="term" value="P:transmembrane transport"/>
    <property type="evidence" value="ECO:0007669"/>
    <property type="project" value="InterPro"/>
</dbReference>
<sequence length="315" mass="34057" precursor="true">MNRLQKKCYLVSASLHGLLLCVILFGSAFFVRKDTVDKSFHPITVYDPRMVTDALTQGTPAPQTAVVTPQVQKPVQPTPQPITPPEVKQVTPPKPEPPKRIETPKVVEKKPKVNDDELHPVTKASNDKVSTFSLNSSKTKHVLDDASLKKVTHKVPKNNSKTAPKDDSDERAAEAAYEAKVAKSRAAARAFSSALTSISKNTSGATPVKIDGPGSSAFSAVNYDNILASRYYNAWTAPGDVSDSAPPVLVTITVSRDGNVISARIIKHSGNSSLDNSIQNALNAVSWIEAFPEGSSDQQRTFKISFNLDVKRQIG</sequence>
<evidence type="ECO:0000256" key="5">
    <source>
        <dbReference type="SAM" id="MobiDB-lite"/>
    </source>
</evidence>
<keyword evidence="4" id="KW-0472">Membrane</keyword>
<dbReference type="PROSITE" id="PS52015">
    <property type="entry name" value="TONB_CTD"/>
    <property type="match status" value="1"/>
</dbReference>
<proteinExistence type="predicted"/>
<keyword evidence="2" id="KW-0812">Transmembrane</keyword>
<dbReference type="Gene3D" id="3.30.1150.10">
    <property type="match status" value="1"/>
</dbReference>
<feature type="domain" description="TonB C-terminal" evidence="6">
    <location>
        <begin position="220"/>
        <end position="315"/>
    </location>
</feature>
<evidence type="ECO:0000259" key="6">
    <source>
        <dbReference type="PROSITE" id="PS52015"/>
    </source>
</evidence>
<dbReference type="InterPro" id="IPR037682">
    <property type="entry name" value="TonB_C"/>
</dbReference>
<dbReference type="Pfam" id="PF13103">
    <property type="entry name" value="TonB_2"/>
    <property type="match status" value="1"/>
</dbReference>
<name>B9XKH4_PEDPL</name>
<dbReference type="RefSeq" id="WP_007416317.1">
    <property type="nucleotide sequence ID" value="NZ_ABOX02000025.1"/>
</dbReference>
<evidence type="ECO:0000256" key="1">
    <source>
        <dbReference type="ARBA" id="ARBA00004167"/>
    </source>
</evidence>
<evidence type="ECO:0000256" key="3">
    <source>
        <dbReference type="ARBA" id="ARBA00022989"/>
    </source>
</evidence>
<dbReference type="InterPro" id="IPR006260">
    <property type="entry name" value="TonB/TolA_C"/>
</dbReference>
<comment type="subcellular location">
    <subcellularLocation>
        <location evidence="1">Membrane</location>
        <topology evidence="1">Single-pass membrane protein</topology>
    </subcellularLocation>
</comment>
<evidence type="ECO:0000256" key="2">
    <source>
        <dbReference type="ARBA" id="ARBA00022692"/>
    </source>
</evidence>
<comment type="caution">
    <text evidence="7">The sequence shown here is derived from an EMBL/GenBank/DDBJ whole genome shotgun (WGS) entry which is preliminary data.</text>
</comment>
<dbReference type="Proteomes" id="UP000003688">
    <property type="component" value="Unassembled WGS sequence"/>
</dbReference>
<feature type="region of interest" description="Disordered" evidence="5">
    <location>
        <begin position="70"/>
        <end position="124"/>
    </location>
</feature>
<dbReference type="STRING" id="320771.Cflav_PD2633"/>
<gene>
    <name evidence="7" type="ORF">Cflav_PD2633</name>
</gene>